<name>A0A934S9N3_9BACT</name>
<keyword evidence="2" id="KW-1185">Reference proteome</keyword>
<organism evidence="1 2">
    <name type="scientific">Luteolibacter pohnpeiensis</name>
    <dbReference type="NCBI Taxonomy" id="454153"/>
    <lineage>
        <taxon>Bacteria</taxon>
        <taxon>Pseudomonadati</taxon>
        <taxon>Verrucomicrobiota</taxon>
        <taxon>Verrucomicrobiia</taxon>
        <taxon>Verrucomicrobiales</taxon>
        <taxon>Verrucomicrobiaceae</taxon>
        <taxon>Luteolibacter</taxon>
    </lineage>
</organism>
<gene>
    <name evidence="1" type="ORF">JIN85_19910</name>
</gene>
<dbReference type="AlphaFoldDB" id="A0A934S9N3"/>
<dbReference type="EMBL" id="JAENIJ010000075">
    <property type="protein sequence ID" value="MBK1884687.1"/>
    <property type="molecule type" value="Genomic_DNA"/>
</dbReference>
<reference evidence="1" key="1">
    <citation type="submission" date="2021-01" db="EMBL/GenBank/DDBJ databases">
        <title>Modified the classification status of verrucomicrobia.</title>
        <authorList>
            <person name="Feng X."/>
        </authorList>
    </citation>
    <scope>NUCLEOTIDE SEQUENCE</scope>
    <source>
        <strain evidence="1">KCTC 22041</strain>
    </source>
</reference>
<evidence type="ECO:0000313" key="1">
    <source>
        <dbReference type="EMBL" id="MBK1884687.1"/>
    </source>
</evidence>
<dbReference type="RefSeq" id="WP_200274112.1">
    <property type="nucleotide sequence ID" value="NZ_JAENIJ010000075.1"/>
</dbReference>
<accession>A0A934S9N3</accession>
<comment type="caution">
    <text evidence="1">The sequence shown here is derived from an EMBL/GenBank/DDBJ whole genome shotgun (WGS) entry which is preliminary data.</text>
</comment>
<protein>
    <submittedName>
        <fullName evidence="1">Uncharacterized protein</fullName>
    </submittedName>
</protein>
<sequence>MSKDNAIDELQLTGDGFFSREGNRLSFQQSLAAIREIRGYSLNECAILSRQLPRTFENWALGHRVPSGEIRSQVLQDLMRSANPPSRRRQTEMQRLHNLSWDKSKHSWKLRVTLDLGKKIVGKRLTVMLKTADEKIAIEKRDAILEGYKRVGLTVRVRKQKR</sequence>
<proteinExistence type="predicted"/>
<evidence type="ECO:0000313" key="2">
    <source>
        <dbReference type="Proteomes" id="UP000603141"/>
    </source>
</evidence>
<dbReference type="Proteomes" id="UP000603141">
    <property type="component" value="Unassembled WGS sequence"/>
</dbReference>